<accession>A0AAJ0GEU6</accession>
<feature type="transmembrane region" description="Helical" evidence="3">
    <location>
        <begin position="89"/>
        <end position="106"/>
    </location>
</feature>
<comment type="caution">
    <text evidence="5">The sequence shown here is derived from an EMBL/GenBank/DDBJ whole genome shotgun (WGS) entry which is preliminary data.</text>
</comment>
<dbReference type="InterPro" id="IPR036259">
    <property type="entry name" value="MFS_trans_sf"/>
</dbReference>
<evidence type="ECO:0000313" key="6">
    <source>
        <dbReference type="Proteomes" id="UP001271007"/>
    </source>
</evidence>
<dbReference type="InterPro" id="IPR011701">
    <property type="entry name" value="MFS"/>
</dbReference>
<reference evidence="5" key="1">
    <citation type="submission" date="2023-04" db="EMBL/GenBank/DDBJ databases">
        <title>Black Yeasts Isolated from many extreme environments.</title>
        <authorList>
            <person name="Coleine C."/>
            <person name="Stajich J.E."/>
            <person name="Selbmann L."/>
        </authorList>
    </citation>
    <scope>NUCLEOTIDE SEQUENCE</scope>
    <source>
        <strain evidence="5">CCFEE 5312</strain>
    </source>
</reference>
<feature type="transmembrane region" description="Helical" evidence="3">
    <location>
        <begin position="32"/>
        <end position="53"/>
    </location>
</feature>
<feature type="transmembrane region" description="Helical" evidence="3">
    <location>
        <begin position="194"/>
        <end position="215"/>
    </location>
</feature>
<dbReference type="EMBL" id="JAWDJX010000006">
    <property type="protein sequence ID" value="KAK3056170.1"/>
    <property type="molecule type" value="Genomic_DNA"/>
</dbReference>
<dbReference type="AlphaFoldDB" id="A0AAJ0GEU6"/>
<evidence type="ECO:0000259" key="4">
    <source>
        <dbReference type="PROSITE" id="PS50850"/>
    </source>
</evidence>
<dbReference type="PROSITE" id="PS50850">
    <property type="entry name" value="MFS"/>
    <property type="match status" value="1"/>
</dbReference>
<dbReference type="Pfam" id="PF07690">
    <property type="entry name" value="MFS_1"/>
    <property type="match status" value="2"/>
</dbReference>
<evidence type="ECO:0000313" key="5">
    <source>
        <dbReference type="EMBL" id="KAK3056170.1"/>
    </source>
</evidence>
<protein>
    <recommendedName>
        <fullName evidence="4">Major facilitator superfamily (MFS) profile domain-containing protein</fullName>
    </recommendedName>
</protein>
<feature type="transmembrane region" description="Helical" evidence="3">
    <location>
        <begin position="432"/>
        <end position="455"/>
    </location>
</feature>
<dbReference type="Gene3D" id="1.20.1250.20">
    <property type="entry name" value="MFS general substrate transporter like domains"/>
    <property type="match status" value="1"/>
</dbReference>
<dbReference type="InterPro" id="IPR020846">
    <property type="entry name" value="MFS_dom"/>
</dbReference>
<organism evidence="5 6">
    <name type="scientific">Extremus antarcticus</name>
    <dbReference type="NCBI Taxonomy" id="702011"/>
    <lineage>
        <taxon>Eukaryota</taxon>
        <taxon>Fungi</taxon>
        <taxon>Dikarya</taxon>
        <taxon>Ascomycota</taxon>
        <taxon>Pezizomycotina</taxon>
        <taxon>Dothideomycetes</taxon>
        <taxon>Dothideomycetidae</taxon>
        <taxon>Mycosphaerellales</taxon>
        <taxon>Extremaceae</taxon>
        <taxon>Extremus</taxon>
    </lineage>
</organism>
<name>A0AAJ0GEU6_9PEZI</name>
<dbReference type="GO" id="GO:0022857">
    <property type="term" value="F:transmembrane transporter activity"/>
    <property type="evidence" value="ECO:0007669"/>
    <property type="project" value="InterPro"/>
</dbReference>
<feature type="transmembrane region" description="Helical" evidence="3">
    <location>
        <begin position="310"/>
        <end position="330"/>
    </location>
</feature>
<keyword evidence="3" id="KW-1133">Transmembrane helix</keyword>
<sequence length="519" mass="57498">MAFLEWLIHETSLHSLIDTGSRDIYIILVLRFLRMFAYGGAALVLGIFLYTSGNTGTQIGTFLSMTLLGDAGISYLLTVKADKIGRRRVLGIGSLLMTTAGVVFAFTDNYYMLLIAAIVGVISPGAHEVGPFRAVQESILAQLTPVEARTDVYAWFAVMSQVGMAAGIFTTGWITHFLRNHYEWDWKDRRVYAVVFGFYAVVGFIKACVTLLLTSKCEPDENARREADLVDRDATAPLLNDGYRRTRRRGASGKATGAVLGIWRTITATLSPESRRILIRLCLLFSVNAFASAMLPVTIMAWYAQWRYRWFILYRVGYAMGGIWLVASIANLFSASVARRIGLVKAMVFTHLPSAVFLAFIPLAGDWKLMFILLLASSVFASMDQAPRTAFVAAAFSSSERTAVLGTINLVRTLASVGGPLVTGYFHDKKMWWAVFLLAAALKILYDVGLLAMFLRTKLPEYDNGPREVTVTDVDIGILLSENFRRPSYDGLDVEGMDEDDDGQARQDKPTVNRIESVI</sequence>
<dbReference type="GO" id="GO:0000329">
    <property type="term" value="C:fungal-type vacuole membrane"/>
    <property type="evidence" value="ECO:0007669"/>
    <property type="project" value="TreeGrafter"/>
</dbReference>
<keyword evidence="6" id="KW-1185">Reference proteome</keyword>
<proteinExistence type="predicted"/>
<feature type="transmembrane region" description="Helical" evidence="3">
    <location>
        <begin position="112"/>
        <end position="132"/>
    </location>
</feature>
<feature type="transmembrane region" description="Helical" evidence="3">
    <location>
        <begin position="59"/>
        <end position="77"/>
    </location>
</feature>
<gene>
    <name evidence="5" type="ORF">LTR09_002676</name>
</gene>
<comment type="subcellular location">
    <subcellularLocation>
        <location evidence="1">Membrane</location>
        <topology evidence="1">Multi-pass membrane protein</topology>
    </subcellularLocation>
</comment>
<evidence type="ECO:0000256" key="1">
    <source>
        <dbReference type="ARBA" id="ARBA00004141"/>
    </source>
</evidence>
<feature type="domain" description="Major facilitator superfamily (MFS) profile" evidence="4">
    <location>
        <begin position="23"/>
        <end position="458"/>
    </location>
</feature>
<feature type="region of interest" description="Disordered" evidence="2">
    <location>
        <begin position="491"/>
        <end position="519"/>
    </location>
</feature>
<dbReference type="PANTHER" id="PTHR23520">
    <property type="entry name" value="TRANSPORTER, PUTATIVE (AFU_ORTHOLOGUE AFUA_3G04000)-RELATED"/>
    <property type="match status" value="1"/>
</dbReference>
<evidence type="ECO:0000256" key="3">
    <source>
        <dbReference type="SAM" id="Phobius"/>
    </source>
</evidence>
<keyword evidence="3" id="KW-0812">Transmembrane</keyword>
<feature type="compositionally biased region" description="Acidic residues" evidence="2">
    <location>
        <begin position="492"/>
        <end position="502"/>
    </location>
</feature>
<feature type="transmembrane region" description="Helical" evidence="3">
    <location>
        <begin position="152"/>
        <end position="174"/>
    </location>
</feature>
<feature type="transmembrane region" description="Helical" evidence="3">
    <location>
        <begin position="281"/>
        <end position="304"/>
    </location>
</feature>
<evidence type="ECO:0000256" key="2">
    <source>
        <dbReference type="SAM" id="MobiDB-lite"/>
    </source>
</evidence>
<dbReference type="Proteomes" id="UP001271007">
    <property type="component" value="Unassembled WGS sequence"/>
</dbReference>
<dbReference type="SUPFAM" id="SSF103473">
    <property type="entry name" value="MFS general substrate transporter"/>
    <property type="match status" value="1"/>
</dbReference>
<keyword evidence="3" id="KW-0472">Membrane</keyword>
<dbReference type="PANTHER" id="PTHR23520:SF5">
    <property type="entry name" value="TRANSPORTER, PUTATIVE (AFU_ORTHOLOGUE AFUA_3G04000)-RELATED"/>
    <property type="match status" value="1"/>
</dbReference>